<keyword evidence="6 7" id="KW-0472">Membrane</keyword>
<dbReference type="Proteomes" id="UP000285258">
    <property type="component" value="Unassembled WGS sequence"/>
</dbReference>
<comment type="caution">
    <text evidence="10">The sequence shown here is derived from an EMBL/GenBank/DDBJ whole genome shotgun (WGS) entry which is preliminary data.</text>
</comment>
<dbReference type="SMART" id="SM00014">
    <property type="entry name" value="acidPPc"/>
    <property type="match status" value="1"/>
</dbReference>
<dbReference type="GO" id="GO:0005886">
    <property type="term" value="C:plasma membrane"/>
    <property type="evidence" value="ECO:0007669"/>
    <property type="project" value="UniProtKB-SubCell"/>
</dbReference>
<keyword evidence="4" id="KW-0378">Hydrolase</keyword>
<dbReference type="SUPFAM" id="SSF48317">
    <property type="entry name" value="Acid phosphatase/Vanadium-dependent haloperoxidase"/>
    <property type="match status" value="1"/>
</dbReference>
<dbReference type="AlphaFoldDB" id="A0A423UI57"/>
<feature type="domain" description="Phosphatidic acid phosphatase type 2/haloperoxidase" evidence="8">
    <location>
        <begin position="51"/>
        <end position="167"/>
    </location>
</feature>
<evidence type="ECO:0000256" key="3">
    <source>
        <dbReference type="ARBA" id="ARBA00022692"/>
    </source>
</evidence>
<dbReference type="RefSeq" id="WP_096226498.1">
    <property type="nucleotide sequence ID" value="NZ_CP168029.1"/>
</dbReference>
<dbReference type="EMBL" id="QIBW01000016">
    <property type="protein sequence ID" value="ROT88577.1"/>
    <property type="molecule type" value="Genomic_DNA"/>
</dbReference>
<evidence type="ECO:0000256" key="4">
    <source>
        <dbReference type="ARBA" id="ARBA00022801"/>
    </source>
</evidence>
<dbReference type="InterPro" id="IPR000326">
    <property type="entry name" value="PAP2/HPO"/>
</dbReference>
<evidence type="ECO:0000313" key="10">
    <source>
        <dbReference type="EMBL" id="ROT88577.1"/>
    </source>
</evidence>
<dbReference type="Gene3D" id="1.20.144.10">
    <property type="entry name" value="Phosphatidic acid phosphatase type 2/haloperoxidase"/>
    <property type="match status" value="1"/>
</dbReference>
<evidence type="ECO:0000256" key="1">
    <source>
        <dbReference type="ARBA" id="ARBA00004651"/>
    </source>
</evidence>
<proteinExistence type="predicted"/>
<feature type="transmembrane region" description="Helical" evidence="7">
    <location>
        <begin position="20"/>
        <end position="44"/>
    </location>
</feature>
<reference evidence="11" key="1">
    <citation type="submission" date="2018-05" db="EMBL/GenBank/DDBJ databases">
        <title>Genome Sequencing of selected type strains of the family Eggerthellaceae.</title>
        <authorList>
            <person name="Danylec N."/>
            <person name="Stoll D.A."/>
            <person name="Doetsch A."/>
            <person name="Huch M."/>
        </authorList>
    </citation>
    <scope>NUCLEOTIDE SEQUENCE [LARGE SCALE GENOMIC DNA]</scope>
    <source>
        <strain evidence="11">DSM 27213</strain>
    </source>
</reference>
<sequence length="180" mass="18924">MDIAVLDFIQAHLRSPLMDALMLAATHLGDLALVWLVAGAVLAAQPRHRRYGVAVVLAVAATAALGMLVLKPLFGRVRPFEAYGFMGLLVPPPAGDSFPSNHSMVSFAAAAALCCVPGRGRLSVALKVAGVALACLIAFSRLYLYVHYPSDILVGAVVGVAVGVLSVRLVLRLWPEKTPS</sequence>
<reference evidence="10" key="2">
    <citation type="journal article" date="2019" name="Int. J. Syst. Evol. Microbiol.">
        <title>Gordonibacter faecihominis is a later heterotypic synonym of Gordonibacter urolithinfaciens.</title>
        <authorList>
            <person name="Danylec N."/>
            <person name="Stoll D.A."/>
            <person name="Huch M."/>
        </authorList>
    </citation>
    <scope>NUCLEOTIDE SEQUENCE</scope>
    <source>
        <strain evidence="10">DSM 27213</strain>
    </source>
</reference>
<keyword evidence="2" id="KW-1003">Cell membrane</keyword>
<dbReference type="Pfam" id="PF01569">
    <property type="entry name" value="PAP2"/>
    <property type="match status" value="1"/>
</dbReference>
<organism evidence="10 11">
    <name type="scientific">Gordonibacter urolithinfaciens</name>
    <dbReference type="NCBI Taxonomy" id="1335613"/>
    <lineage>
        <taxon>Bacteria</taxon>
        <taxon>Bacillati</taxon>
        <taxon>Actinomycetota</taxon>
        <taxon>Coriobacteriia</taxon>
        <taxon>Eggerthellales</taxon>
        <taxon>Eggerthellaceae</taxon>
        <taxon>Gordonibacter</taxon>
    </lineage>
</organism>
<evidence type="ECO:0000256" key="7">
    <source>
        <dbReference type="SAM" id="Phobius"/>
    </source>
</evidence>
<evidence type="ECO:0000256" key="2">
    <source>
        <dbReference type="ARBA" id="ARBA00022475"/>
    </source>
</evidence>
<evidence type="ECO:0000259" key="8">
    <source>
        <dbReference type="SMART" id="SM00014"/>
    </source>
</evidence>
<reference evidence="10" key="3">
    <citation type="journal article" date="2019" name="Microbiol. Resour. Announc.">
        <title>Draft Genome Sequences of Type Strains of Gordonibacter faecihominis, Paraeggerthella hongkongensis, Parvibacter caecicola,Slackia equolifaciens, Slackia faecicanis, and Slackia isoflavoniconvertens.</title>
        <authorList>
            <person name="Danylec N."/>
            <person name="Stoll D.A."/>
            <person name="Dotsch A."/>
            <person name="Huch M."/>
        </authorList>
    </citation>
    <scope>NUCLEOTIDE SEQUENCE</scope>
    <source>
        <strain evidence="10">DSM 27213</strain>
    </source>
</reference>
<evidence type="ECO:0000313" key="9">
    <source>
        <dbReference type="EMBL" id="MSA94539.1"/>
    </source>
</evidence>
<gene>
    <name evidence="10" type="ORF">DMP12_11940</name>
    <name evidence="9" type="ORF">GKG38_05590</name>
</gene>
<dbReference type="PANTHER" id="PTHR14969:SF62">
    <property type="entry name" value="DECAPRENYLPHOSPHORYL-5-PHOSPHORIBOSE PHOSPHATASE RV3807C-RELATED"/>
    <property type="match status" value="1"/>
</dbReference>
<dbReference type="GO" id="GO:0016787">
    <property type="term" value="F:hydrolase activity"/>
    <property type="evidence" value="ECO:0007669"/>
    <property type="project" value="UniProtKB-KW"/>
</dbReference>
<evidence type="ECO:0000256" key="5">
    <source>
        <dbReference type="ARBA" id="ARBA00022989"/>
    </source>
</evidence>
<feature type="transmembrane region" description="Helical" evidence="7">
    <location>
        <begin position="51"/>
        <end position="70"/>
    </location>
</feature>
<reference evidence="9 12" key="4">
    <citation type="journal article" date="2019" name="Nat. Med.">
        <title>A library of human gut bacterial isolates paired with longitudinal multiomics data enables mechanistic microbiome research.</title>
        <authorList>
            <person name="Poyet M."/>
            <person name="Groussin M."/>
            <person name="Gibbons S.M."/>
            <person name="Avila-Pacheco J."/>
            <person name="Jiang X."/>
            <person name="Kearney S.M."/>
            <person name="Perrotta A.R."/>
            <person name="Berdy B."/>
            <person name="Zhao S."/>
            <person name="Lieberman T.D."/>
            <person name="Swanson P.K."/>
            <person name="Smith M."/>
            <person name="Roesemann S."/>
            <person name="Alexander J.E."/>
            <person name="Rich S.A."/>
            <person name="Livny J."/>
            <person name="Vlamakis H."/>
            <person name="Clish C."/>
            <person name="Bullock K."/>
            <person name="Deik A."/>
            <person name="Scott J."/>
            <person name="Pierce K.A."/>
            <person name="Xavier R.J."/>
            <person name="Alm E.J."/>
        </authorList>
    </citation>
    <scope>NUCLEOTIDE SEQUENCE [LARGE SCALE GENOMIC DNA]</scope>
    <source>
        <strain evidence="9 12">BIOML-A1</strain>
    </source>
</reference>
<dbReference type="Proteomes" id="UP000462865">
    <property type="component" value="Unassembled WGS sequence"/>
</dbReference>
<protein>
    <submittedName>
        <fullName evidence="10">Phosphatase PAP2 family protein</fullName>
    </submittedName>
</protein>
<evidence type="ECO:0000313" key="11">
    <source>
        <dbReference type="Proteomes" id="UP000285258"/>
    </source>
</evidence>
<keyword evidence="3 7" id="KW-0812">Transmembrane</keyword>
<accession>A0A423UI57</accession>
<dbReference type="EMBL" id="WKZA01000017">
    <property type="protein sequence ID" value="MSA94539.1"/>
    <property type="molecule type" value="Genomic_DNA"/>
</dbReference>
<dbReference type="PANTHER" id="PTHR14969">
    <property type="entry name" value="SPHINGOSINE-1-PHOSPHATE PHOSPHOHYDROLASE"/>
    <property type="match status" value="1"/>
</dbReference>
<comment type="subcellular location">
    <subcellularLocation>
        <location evidence="1">Cell membrane</location>
        <topology evidence="1">Multi-pass membrane protein</topology>
    </subcellularLocation>
</comment>
<evidence type="ECO:0000256" key="6">
    <source>
        <dbReference type="ARBA" id="ARBA00023136"/>
    </source>
</evidence>
<name>A0A423UI57_9ACTN</name>
<keyword evidence="5 7" id="KW-1133">Transmembrane helix</keyword>
<feature type="transmembrane region" description="Helical" evidence="7">
    <location>
        <begin position="152"/>
        <end position="171"/>
    </location>
</feature>
<dbReference type="InterPro" id="IPR036938">
    <property type="entry name" value="PAP2/HPO_sf"/>
</dbReference>
<feature type="transmembrane region" description="Helical" evidence="7">
    <location>
        <begin position="128"/>
        <end position="146"/>
    </location>
</feature>
<evidence type="ECO:0000313" key="12">
    <source>
        <dbReference type="Proteomes" id="UP000462865"/>
    </source>
</evidence>